<protein>
    <submittedName>
        <fullName evidence="2">Multiubiquitin domain-containing protein</fullName>
    </submittedName>
</protein>
<gene>
    <name evidence="2" type="ORF">JNB85_01750</name>
</gene>
<feature type="domain" description="Multi-ubiquitin" evidence="1">
    <location>
        <begin position="74"/>
        <end position="145"/>
    </location>
</feature>
<name>A0ABS7GN41_9HYPH</name>
<proteinExistence type="predicted"/>
<dbReference type="Pfam" id="PF14452">
    <property type="entry name" value="Multi_ubiq"/>
    <property type="match status" value="1"/>
</dbReference>
<evidence type="ECO:0000259" key="1">
    <source>
        <dbReference type="Pfam" id="PF14452"/>
    </source>
</evidence>
<sequence length="148" mass="16783">MSRIGKLIAPVPAAKNSSQMWDVDCADISFVPYRERSIFGNKFQGLSTILIGKGLRHMSIDGVEDKKGKPPNSYDLIVNGRPRTVYEKKQTYRDIAKLAYPDADFEKFQYTITYFKGEHDHTEGDLVEGESVNVKDGMVFNVRRSDKS</sequence>
<keyword evidence="3" id="KW-1185">Reference proteome</keyword>
<dbReference type="EMBL" id="JAEUAK010000001">
    <property type="protein sequence ID" value="MBW9051132.1"/>
    <property type="molecule type" value="Genomic_DNA"/>
</dbReference>
<dbReference type="Proteomes" id="UP000717752">
    <property type="component" value="Unassembled WGS sequence"/>
</dbReference>
<comment type="caution">
    <text evidence="2">The sequence shown here is derived from an EMBL/GenBank/DDBJ whole genome shotgun (WGS) entry which is preliminary data.</text>
</comment>
<evidence type="ECO:0000313" key="3">
    <source>
        <dbReference type="Proteomes" id="UP000717752"/>
    </source>
</evidence>
<evidence type="ECO:0000313" key="2">
    <source>
        <dbReference type="EMBL" id="MBW9051132.1"/>
    </source>
</evidence>
<organism evidence="2 3">
    <name type="scientific">Rhizobium mesosinicum</name>
    <dbReference type="NCBI Taxonomy" id="335017"/>
    <lineage>
        <taxon>Bacteria</taxon>
        <taxon>Pseudomonadati</taxon>
        <taxon>Pseudomonadota</taxon>
        <taxon>Alphaproteobacteria</taxon>
        <taxon>Hyphomicrobiales</taxon>
        <taxon>Rhizobiaceae</taxon>
        <taxon>Rhizobium/Agrobacterium group</taxon>
        <taxon>Rhizobium</taxon>
    </lineage>
</organism>
<dbReference type="InterPro" id="IPR027802">
    <property type="entry name" value="Multi-ubiquitin_dom"/>
</dbReference>
<accession>A0ABS7GN41</accession>
<reference evidence="2 3" key="1">
    <citation type="journal article" date="2021" name="MBio">
        <title>Poor Competitiveness of Bradyrhizobium in Pigeon Pea Root Colonization in Indian Soils.</title>
        <authorList>
            <person name="Chalasani D."/>
            <person name="Basu A."/>
            <person name="Pullabhotla S.V.S.R.N."/>
            <person name="Jorrin B."/>
            <person name="Neal A.L."/>
            <person name="Poole P.S."/>
            <person name="Podile A.R."/>
            <person name="Tkacz A."/>
        </authorList>
    </citation>
    <scope>NUCLEOTIDE SEQUENCE [LARGE SCALE GENOMIC DNA]</scope>
    <source>
        <strain evidence="2 3">HU56</strain>
    </source>
</reference>